<dbReference type="SUPFAM" id="SSF53098">
    <property type="entry name" value="Ribonuclease H-like"/>
    <property type="match status" value="1"/>
</dbReference>
<dbReference type="GO" id="GO:0003677">
    <property type="term" value="F:DNA binding"/>
    <property type="evidence" value="ECO:0007669"/>
    <property type="project" value="InterPro"/>
</dbReference>
<dbReference type="EC" id="2.7.7.7" evidence="1"/>
<dbReference type="Gene3D" id="3.30.420.10">
    <property type="entry name" value="Ribonuclease H-like superfamily/Ribonuclease H"/>
    <property type="match status" value="1"/>
</dbReference>
<dbReference type="Pfam" id="PF00929">
    <property type="entry name" value="RNase_T"/>
    <property type="match status" value="1"/>
</dbReference>
<dbReference type="GO" id="GO:0006260">
    <property type="term" value="P:DNA replication"/>
    <property type="evidence" value="ECO:0007669"/>
    <property type="project" value="InterPro"/>
</dbReference>
<evidence type="ECO:0000313" key="8">
    <source>
        <dbReference type="Proteomes" id="UP000030451"/>
    </source>
</evidence>
<dbReference type="RefSeq" id="WP_038188862.1">
    <property type="nucleotide sequence ID" value="NZ_JRWP01000004.1"/>
</dbReference>
<dbReference type="GO" id="GO:0008408">
    <property type="term" value="F:3'-5' exonuclease activity"/>
    <property type="evidence" value="ECO:0007669"/>
    <property type="project" value="TreeGrafter"/>
</dbReference>
<dbReference type="CDD" id="cd06127">
    <property type="entry name" value="DEDDh"/>
    <property type="match status" value="1"/>
</dbReference>
<dbReference type="InterPro" id="IPR036397">
    <property type="entry name" value="RNaseH_sf"/>
</dbReference>
<organism evidence="7 8">
    <name type="scientific">Photobacterium sp. (strain ATCC 43367)</name>
    <dbReference type="NCBI Taxonomy" id="379097"/>
    <lineage>
        <taxon>Bacteria</taxon>
        <taxon>Pseudomonadati</taxon>
        <taxon>Pseudomonadota</taxon>
        <taxon>Gammaproteobacteria</taxon>
        <taxon>Vibrionales</taxon>
        <taxon>Vibrionaceae</taxon>
        <taxon>Vibrio</taxon>
        <taxon>Vibrio oreintalis group</taxon>
    </lineage>
</organism>
<evidence type="ECO:0000256" key="2">
    <source>
        <dbReference type="ARBA" id="ARBA00022722"/>
    </source>
</evidence>
<dbReference type="AlphaFoldDB" id="A0A0A5I3J3"/>
<evidence type="ECO:0000313" key="7">
    <source>
        <dbReference type="EMBL" id="KGY10401.1"/>
    </source>
</evidence>
<evidence type="ECO:0000256" key="5">
    <source>
        <dbReference type="ARBA" id="ARBA00049244"/>
    </source>
</evidence>
<name>A0A0A5I3J3_PHOS4</name>
<keyword evidence="3" id="KW-0378">Hydrolase</keyword>
<dbReference type="PANTHER" id="PTHR30231">
    <property type="entry name" value="DNA POLYMERASE III SUBUNIT EPSILON"/>
    <property type="match status" value="1"/>
</dbReference>
<keyword evidence="4" id="KW-0269">Exonuclease</keyword>
<dbReference type="SMART" id="SM00479">
    <property type="entry name" value="EXOIII"/>
    <property type="match status" value="1"/>
</dbReference>
<dbReference type="GO" id="GO:0005829">
    <property type="term" value="C:cytosol"/>
    <property type="evidence" value="ECO:0007669"/>
    <property type="project" value="TreeGrafter"/>
</dbReference>
<evidence type="ECO:0000256" key="3">
    <source>
        <dbReference type="ARBA" id="ARBA00022801"/>
    </source>
</evidence>
<feature type="domain" description="Exonuclease" evidence="6">
    <location>
        <begin position="48"/>
        <end position="229"/>
    </location>
</feature>
<reference evidence="7 8" key="1">
    <citation type="submission" date="2014-10" db="EMBL/GenBank/DDBJ databases">
        <title>Genome sequencing of Vibrio sinaloensis T08.</title>
        <authorList>
            <person name="Chan K.-G."/>
            <person name="Mohamad N.I."/>
        </authorList>
    </citation>
    <scope>NUCLEOTIDE SEQUENCE [LARGE SCALE GENOMIC DNA]</scope>
    <source>
        <strain evidence="7 8">T08</strain>
    </source>
</reference>
<evidence type="ECO:0000259" key="6">
    <source>
        <dbReference type="SMART" id="SM00479"/>
    </source>
</evidence>
<dbReference type="NCBIfam" id="TIGR00573">
    <property type="entry name" value="dnaq"/>
    <property type="match status" value="1"/>
</dbReference>
<protein>
    <recommendedName>
        <fullName evidence="1">DNA-directed DNA polymerase</fullName>
        <ecNumber evidence="1">2.7.7.7</ecNumber>
    </recommendedName>
</protein>
<gene>
    <name evidence="7" type="ORF">NM06_05715</name>
</gene>
<dbReference type="InterPro" id="IPR013520">
    <property type="entry name" value="Ribonucl_H"/>
</dbReference>
<accession>A0A0A5I3J3</accession>
<dbReference type="InterPro" id="IPR006054">
    <property type="entry name" value="DnaQ"/>
</dbReference>
<dbReference type="NCBIfam" id="NF006602">
    <property type="entry name" value="PRK09146.1"/>
    <property type="match status" value="1"/>
</dbReference>
<comment type="catalytic activity">
    <reaction evidence="5">
        <text>DNA(n) + a 2'-deoxyribonucleoside 5'-triphosphate = DNA(n+1) + diphosphate</text>
        <dbReference type="Rhea" id="RHEA:22508"/>
        <dbReference type="Rhea" id="RHEA-COMP:17339"/>
        <dbReference type="Rhea" id="RHEA-COMP:17340"/>
        <dbReference type="ChEBI" id="CHEBI:33019"/>
        <dbReference type="ChEBI" id="CHEBI:61560"/>
        <dbReference type="ChEBI" id="CHEBI:173112"/>
        <dbReference type="EC" id="2.7.7.7"/>
    </reaction>
</comment>
<dbReference type="STRING" id="379097.SE23_04975"/>
<dbReference type="InterPro" id="IPR012337">
    <property type="entry name" value="RNaseH-like_sf"/>
</dbReference>
<evidence type="ECO:0000256" key="1">
    <source>
        <dbReference type="ARBA" id="ARBA00012417"/>
    </source>
</evidence>
<evidence type="ECO:0000256" key="4">
    <source>
        <dbReference type="ARBA" id="ARBA00022839"/>
    </source>
</evidence>
<sequence>MIKRIMTPPSIDWPMKFKRKLESVQHPELREYYQAGVVDAQTPLDEVTFLAMDFETTGLDSEQDDIITIGTVPFTLNRVLINQAKHWTVRPRKQLEEDSVIIHGITHSDVLDAPDLSEVFAEILAQMQGRIMVVHYQRIEREFFNRALLTRINEGIEFPVVDTMQLETLVQQKSNGGLINRLKGRKPASVRLSASRSRYGLPQYTPHHALTDAVATAELLQAQIAYHYERKTPINHIWL</sequence>
<dbReference type="Proteomes" id="UP000030451">
    <property type="component" value="Unassembled WGS sequence"/>
</dbReference>
<keyword evidence="2" id="KW-0540">Nuclease</keyword>
<dbReference type="EMBL" id="JRWP01000004">
    <property type="protein sequence ID" value="KGY10401.1"/>
    <property type="molecule type" value="Genomic_DNA"/>
</dbReference>
<dbReference type="OrthoDB" id="5497329at2"/>
<dbReference type="GO" id="GO:0003887">
    <property type="term" value="F:DNA-directed DNA polymerase activity"/>
    <property type="evidence" value="ECO:0007669"/>
    <property type="project" value="UniProtKB-EC"/>
</dbReference>
<comment type="caution">
    <text evidence="7">The sequence shown here is derived from an EMBL/GenBank/DDBJ whole genome shotgun (WGS) entry which is preliminary data.</text>
</comment>
<dbReference type="PANTHER" id="PTHR30231:SF4">
    <property type="entry name" value="PROTEIN NEN2"/>
    <property type="match status" value="1"/>
</dbReference>
<proteinExistence type="predicted"/>